<dbReference type="Proteomes" id="UP000078597">
    <property type="component" value="Unassembled WGS sequence"/>
</dbReference>
<protein>
    <submittedName>
        <fullName evidence="6">CCR4-NOT transcription complex subunit 2, putative (NOT2)</fullName>
    </submittedName>
</protein>
<dbReference type="InterPro" id="IPR038635">
    <property type="entry name" value="CCR4-NOT_su2/3/5_C_sf"/>
</dbReference>
<dbReference type="EMBL" id="FLQW01000728">
    <property type="protein sequence ID" value="SBS85649.1"/>
    <property type="molecule type" value="Genomic_DNA"/>
</dbReference>
<feature type="compositionally biased region" description="Low complexity" evidence="4">
    <location>
        <begin position="62"/>
        <end position="78"/>
    </location>
</feature>
<proteinExistence type="inferred from homology"/>
<feature type="compositionally biased region" description="Basic and acidic residues" evidence="4">
    <location>
        <begin position="285"/>
        <end position="306"/>
    </location>
</feature>
<feature type="region of interest" description="Disordered" evidence="4">
    <location>
        <begin position="772"/>
        <end position="820"/>
    </location>
</feature>
<dbReference type="Pfam" id="PF04153">
    <property type="entry name" value="NOT2_3_5_C"/>
    <property type="match status" value="1"/>
</dbReference>
<reference evidence="7" key="1">
    <citation type="submission" date="2016-05" db="EMBL/GenBank/DDBJ databases">
        <authorList>
            <person name="Naeem Raeece"/>
        </authorList>
    </citation>
    <scope>NUCLEOTIDE SEQUENCE [LARGE SCALE GENOMIC DNA]</scope>
</reference>
<feature type="compositionally biased region" description="Low complexity" evidence="4">
    <location>
        <begin position="805"/>
        <end position="820"/>
    </location>
</feature>
<feature type="compositionally biased region" description="Basic and acidic residues" evidence="4">
    <location>
        <begin position="400"/>
        <end position="413"/>
    </location>
</feature>
<feature type="compositionally biased region" description="Acidic residues" evidence="4">
    <location>
        <begin position="37"/>
        <end position="49"/>
    </location>
</feature>
<evidence type="ECO:0000259" key="5">
    <source>
        <dbReference type="Pfam" id="PF04153"/>
    </source>
</evidence>
<accession>A0A1A8W1X7</accession>
<evidence type="ECO:0000256" key="4">
    <source>
        <dbReference type="SAM" id="MobiDB-lite"/>
    </source>
</evidence>
<dbReference type="InterPro" id="IPR040168">
    <property type="entry name" value="Not2/3/5"/>
</dbReference>
<evidence type="ECO:0000313" key="7">
    <source>
        <dbReference type="Proteomes" id="UP000078597"/>
    </source>
</evidence>
<feature type="region of interest" description="Disordered" evidence="4">
    <location>
        <begin position="134"/>
        <end position="166"/>
    </location>
</feature>
<dbReference type="GO" id="GO:0030015">
    <property type="term" value="C:CCR4-NOT core complex"/>
    <property type="evidence" value="ECO:0007669"/>
    <property type="project" value="InterPro"/>
</dbReference>
<dbReference type="GO" id="GO:0006355">
    <property type="term" value="P:regulation of DNA-templated transcription"/>
    <property type="evidence" value="ECO:0007669"/>
    <property type="project" value="InterPro"/>
</dbReference>
<feature type="compositionally biased region" description="Basic and acidic residues" evidence="4">
    <location>
        <begin position="1"/>
        <end position="14"/>
    </location>
</feature>
<comment type="similarity">
    <text evidence="1">Belongs to the CNOT2/3/5 family.</text>
</comment>
<feature type="compositionally biased region" description="Basic and acidic residues" evidence="4">
    <location>
        <begin position="140"/>
        <end position="159"/>
    </location>
</feature>
<feature type="compositionally biased region" description="Low complexity" evidence="4">
    <location>
        <begin position="271"/>
        <end position="284"/>
    </location>
</feature>
<dbReference type="InterPro" id="IPR007282">
    <property type="entry name" value="NOT2/3/5_C"/>
</dbReference>
<organism evidence="6 7">
    <name type="scientific">Plasmodium malariae</name>
    <dbReference type="NCBI Taxonomy" id="5858"/>
    <lineage>
        <taxon>Eukaryota</taxon>
        <taxon>Sar</taxon>
        <taxon>Alveolata</taxon>
        <taxon>Apicomplexa</taxon>
        <taxon>Aconoidasida</taxon>
        <taxon>Haemosporida</taxon>
        <taxon>Plasmodiidae</taxon>
        <taxon>Plasmodium</taxon>
        <taxon>Plasmodium (Plasmodium)</taxon>
    </lineage>
</organism>
<feature type="domain" description="NOT2/NOT3/NOT5 C-terminal" evidence="5">
    <location>
        <begin position="630"/>
        <end position="742"/>
    </location>
</feature>
<evidence type="ECO:0000256" key="2">
    <source>
        <dbReference type="ARBA" id="ARBA00023015"/>
    </source>
</evidence>
<feature type="region of interest" description="Disordered" evidence="4">
    <location>
        <begin position="271"/>
        <end position="354"/>
    </location>
</feature>
<feature type="region of interest" description="Disordered" evidence="4">
    <location>
        <begin position="1"/>
        <end position="87"/>
    </location>
</feature>
<feature type="compositionally biased region" description="Polar residues" evidence="4">
    <location>
        <begin position="772"/>
        <end position="798"/>
    </location>
</feature>
<gene>
    <name evidence="6" type="ORF">PMALA_013400</name>
</gene>
<name>A0A1A8W1X7_PLAMA</name>
<sequence>MGKGNKEKKREKSKNSIKMSKKKKKKNTEGNNKNEDNDSNDINDLDIETNEQVSDLIKDHNCSSNNTNSISSPTNGNTHSRNDKEDEKNEIHWIEYMDENIEDNISDNSISNPMDNEVKHSVYINESTDMLQKESVLSSHIKENRISETKDSMEKNLNKDKRKKKEKNDKYEKCEKCEIFEKCQMHKINKKDKINARENHIKDNPQDSSNTEKDLLIHEHNNDVEGNYIWTKKKGICITNECDNYRKVCNEKRQSALNINLNQEILYNNNSVSTSRNNNGMNYDNKNKEISITTNRRENKKEETKLKKSGNPNNSKNKHERNSEDTIRSSETNIDNLKSKKNKKNIKLNENSMTKDKVNKINQINQINTTSNDLTLCKNNKLQDVCAEYNNEKFEYSLESKMSSRGDKKEEHGSSNIIDEGNSNSANDHNAMPHTNDANDYNIKGTCDQTDFPYDQTDVSCDRIRCTSGKTCKKNEKKKVEKKMNTMDAHRMKANNRDDICYRLPLDEHTNEERENSSHEDKEVYEKVNIDKGEKIPNCNESMHKDKLIDDQKEKSTEHTYKQEKDEYLSLEEILYETTERAKIYNRTNYGLLGILKVIKMTNPNLNILALGTDLTTLGLDLNTRDFLFSSFNSPISDNPTNKDDYFIKPNSYLNTHFQIRLSLLLKLKTETLFYIFYNIPRDVLQAYAASELYIRKWLYHIIYKKWFTPKNLSNYSSIEKCASWIYFDPISWSKKNYEDFLNTQDIMNVEDVTKCIENIIKLQSYYNINQPEGDQNVNTGRTCSKDSTNMANPANSSPTPTPTPTNIQTHTQTHTQTYT</sequence>
<evidence type="ECO:0000313" key="6">
    <source>
        <dbReference type="EMBL" id="SBS85649.1"/>
    </source>
</evidence>
<feature type="region of interest" description="Disordered" evidence="4">
    <location>
        <begin position="400"/>
        <end position="440"/>
    </location>
</feature>
<dbReference type="AlphaFoldDB" id="A0A1A8W1X7"/>
<feature type="compositionally biased region" description="Polar residues" evidence="4">
    <location>
        <begin position="414"/>
        <end position="428"/>
    </location>
</feature>
<dbReference type="PANTHER" id="PTHR23326">
    <property type="entry name" value="CCR4 NOT-RELATED"/>
    <property type="match status" value="1"/>
</dbReference>
<keyword evidence="3" id="KW-0804">Transcription</keyword>
<dbReference type="VEuPathDB" id="PlasmoDB:PmUG01_09037900"/>
<evidence type="ECO:0000256" key="1">
    <source>
        <dbReference type="ARBA" id="ARBA00007682"/>
    </source>
</evidence>
<keyword evidence="2" id="KW-0805">Transcription regulation</keyword>
<evidence type="ECO:0000256" key="3">
    <source>
        <dbReference type="ARBA" id="ARBA00023163"/>
    </source>
</evidence>
<dbReference type="Gene3D" id="2.30.30.1020">
    <property type="entry name" value="CCR4-NOT complex subunit 2/3/5, C-terminal domain"/>
    <property type="match status" value="1"/>
</dbReference>